<keyword evidence="2" id="KW-0964">Secreted</keyword>
<evidence type="ECO:0000256" key="2">
    <source>
        <dbReference type="ARBA" id="ARBA00022525"/>
    </source>
</evidence>
<feature type="transmembrane region" description="Helical" evidence="5">
    <location>
        <begin position="40"/>
        <end position="59"/>
    </location>
</feature>
<dbReference type="Proteomes" id="UP000327236">
    <property type="component" value="Unassembled WGS sequence"/>
</dbReference>
<dbReference type="NCBIfam" id="TIGR01167">
    <property type="entry name" value="LPXTG_anchor"/>
    <property type="match status" value="1"/>
</dbReference>
<feature type="domain" description="Gram-positive cocci surface proteins LPxTG" evidence="6">
    <location>
        <begin position="33"/>
        <end position="64"/>
    </location>
</feature>
<proteinExistence type="predicted"/>
<sequence length="64" mass="6848">MKVDQNSKVATKVVKPENKLSLAKVSSINKQHLPQTGNHVTVLGALGMLLVSLGLSLGLKRKDN</sequence>
<keyword evidence="5" id="KW-0812">Transmembrane</keyword>
<evidence type="ECO:0000313" key="7">
    <source>
        <dbReference type="EMBL" id="KAA9320673.1"/>
    </source>
</evidence>
<keyword evidence="3" id="KW-0732">Signal</keyword>
<evidence type="ECO:0000256" key="3">
    <source>
        <dbReference type="ARBA" id="ARBA00022729"/>
    </source>
</evidence>
<evidence type="ECO:0000256" key="1">
    <source>
        <dbReference type="ARBA" id="ARBA00022512"/>
    </source>
</evidence>
<evidence type="ECO:0000259" key="6">
    <source>
        <dbReference type="PROSITE" id="PS50847"/>
    </source>
</evidence>
<evidence type="ECO:0000256" key="5">
    <source>
        <dbReference type="SAM" id="Phobius"/>
    </source>
</evidence>
<name>A0A5N1I4W1_LACJE</name>
<dbReference type="InterPro" id="IPR019931">
    <property type="entry name" value="LPXTG_anchor"/>
</dbReference>
<dbReference type="EMBL" id="VYWW01000042">
    <property type="protein sequence ID" value="KAA9320673.1"/>
    <property type="molecule type" value="Genomic_DNA"/>
</dbReference>
<comment type="caution">
    <text evidence="7">The sequence shown here is derived from an EMBL/GenBank/DDBJ whole genome shotgun (WGS) entry which is preliminary data.</text>
</comment>
<keyword evidence="4" id="KW-0572">Peptidoglycan-anchor</keyword>
<keyword evidence="5" id="KW-0472">Membrane</keyword>
<organism evidence="7 8">
    <name type="scientific">Lactobacillus jensenii</name>
    <dbReference type="NCBI Taxonomy" id="109790"/>
    <lineage>
        <taxon>Bacteria</taxon>
        <taxon>Bacillati</taxon>
        <taxon>Bacillota</taxon>
        <taxon>Bacilli</taxon>
        <taxon>Lactobacillales</taxon>
        <taxon>Lactobacillaceae</taxon>
        <taxon>Lactobacillus</taxon>
    </lineage>
</organism>
<accession>A0A5N1I4W1</accession>
<protein>
    <submittedName>
        <fullName evidence="7">LPXTG cell wall anchor domain-containing protein</fullName>
    </submittedName>
</protein>
<keyword evidence="5" id="KW-1133">Transmembrane helix</keyword>
<dbReference type="PROSITE" id="PS50847">
    <property type="entry name" value="GRAM_POS_ANCHORING"/>
    <property type="match status" value="1"/>
</dbReference>
<dbReference type="AlphaFoldDB" id="A0A5N1I4W1"/>
<dbReference type="RefSeq" id="WP_080543094.1">
    <property type="nucleotide sequence ID" value="NZ_CATOUV010000001.1"/>
</dbReference>
<reference evidence="7 8" key="1">
    <citation type="submission" date="2019-09" db="EMBL/GenBank/DDBJ databases">
        <title>Draft genome sequence assemblies of isolates from the urinary tract.</title>
        <authorList>
            <person name="Mores C.R."/>
            <person name="Putonti C."/>
            <person name="Wolfe A.J."/>
        </authorList>
    </citation>
    <scope>NUCLEOTIDE SEQUENCE [LARGE SCALE GENOMIC DNA]</scope>
    <source>
        <strain evidence="7 8">UMB246</strain>
    </source>
</reference>
<evidence type="ECO:0000256" key="4">
    <source>
        <dbReference type="ARBA" id="ARBA00023088"/>
    </source>
</evidence>
<dbReference type="Pfam" id="PF00746">
    <property type="entry name" value="Gram_pos_anchor"/>
    <property type="match status" value="1"/>
</dbReference>
<keyword evidence="1" id="KW-0134">Cell wall</keyword>
<gene>
    <name evidence="7" type="ORF">F6H94_07700</name>
</gene>
<evidence type="ECO:0000313" key="8">
    <source>
        <dbReference type="Proteomes" id="UP000327236"/>
    </source>
</evidence>